<dbReference type="EMBL" id="CAFBPZ010000020">
    <property type="protein sequence ID" value="CAB5036516.1"/>
    <property type="molecule type" value="Genomic_DNA"/>
</dbReference>
<feature type="compositionally biased region" description="Polar residues" evidence="5">
    <location>
        <begin position="290"/>
        <end position="316"/>
    </location>
</feature>
<dbReference type="InterPro" id="IPR055342">
    <property type="entry name" value="MreC_beta-barrel_core"/>
</dbReference>
<name>A0A6J7FI30_9ZZZZ</name>
<dbReference type="InterPro" id="IPR042177">
    <property type="entry name" value="Cell/Rod_1"/>
</dbReference>
<protein>
    <recommendedName>
        <fullName evidence="2">Cell shape-determining protein MreC</fullName>
    </recommendedName>
    <alternativeName>
        <fullName evidence="4">Cell shape protein MreC</fullName>
    </alternativeName>
</protein>
<comment type="similarity">
    <text evidence="1">Belongs to the MreC family.</text>
</comment>
<dbReference type="GO" id="GO:0005886">
    <property type="term" value="C:plasma membrane"/>
    <property type="evidence" value="ECO:0007669"/>
    <property type="project" value="TreeGrafter"/>
</dbReference>
<dbReference type="PANTHER" id="PTHR34138">
    <property type="entry name" value="CELL SHAPE-DETERMINING PROTEIN MREC"/>
    <property type="match status" value="1"/>
</dbReference>
<evidence type="ECO:0000313" key="7">
    <source>
        <dbReference type="EMBL" id="CAB4893578.1"/>
    </source>
</evidence>
<dbReference type="AlphaFoldDB" id="A0A6J7FI30"/>
<dbReference type="PANTHER" id="PTHR34138:SF1">
    <property type="entry name" value="CELL SHAPE-DETERMINING PROTEIN MREC"/>
    <property type="match status" value="1"/>
</dbReference>
<reference evidence="7" key="1">
    <citation type="submission" date="2020-05" db="EMBL/GenBank/DDBJ databases">
        <authorList>
            <person name="Chiriac C."/>
            <person name="Salcher M."/>
            <person name="Ghai R."/>
            <person name="Kavagutti S V."/>
        </authorList>
    </citation>
    <scope>NUCLEOTIDE SEQUENCE</scope>
</reference>
<feature type="region of interest" description="Disordered" evidence="5">
    <location>
        <begin position="272"/>
        <end position="325"/>
    </location>
</feature>
<dbReference type="Gene3D" id="2.40.10.350">
    <property type="entry name" value="Rod shape-determining protein MreC, domain 2"/>
    <property type="match status" value="1"/>
</dbReference>
<dbReference type="NCBIfam" id="TIGR00219">
    <property type="entry name" value="mreC"/>
    <property type="match status" value="1"/>
</dbReference>
<evidence type="ECO:0000256" key="2">
    <source>
        <dbReference type="ARBA" id="ARBA00013855"/>
    </source>
</evidence>
<gene>
    <name evidence="7" type="ORF">UFOPK3495_00549</name>
    <name evidence="8" type="ORF">UFOPK4237_00484</name>
</gene>
<evidence type="ECO:0000256" key="3">
    <source>
        <dbReference type="ARBA" id="ARBA00022960"/>
    </source>
</evidence>
<dbReference type="EMBL" id="CAFBMC010000020">
    <property type="protein sequence ID" value="CAB4893578.1"/>
    <property type="molecule type" value="Genomic_DNA"/>
</dbReference>
<dbReference type="InterPro" id="IPR042175">
    <property type="entry name" value="Cell/Rod_MreC_2"/>
</dbReference>
<evidence type="ECO:0000256" key="1">
    <source>
        <dbReference type="ARBA" id="ARBA00009369"/>
    </source>
</evidence>
<evidence type="ECO:0000313" key="8">
    <source>
        <dbReference type="EMBL" id="CAB5036516.1"/>
    </source>
</evidence>
<sequence>MFQRRARLIIAVLIVVALTFAILDLRGGKGPFATFRSVIGTALGGVERGGATIFSPVLAIGDWWGTWGDQRDQINALQAENQDLNQLVRRSAEDRARADALDGLLKVAGAGRYRITPAEVIAVGPEQEFSWTVTIDIGTQDGIERDMSVINADGLVGRVSAVHRTTSTVVLIVDPSMSVGARIAGSQEVGILSGTGDQNSLEFQMLDPLANVDVGTALVTFGSKNGKPYAPGIPIGEVTEVRGTAGQLTRVAAIKPFARMSALSIVGVVVRPPRTDPRDSVLPARPQIATPDSSATPDPTQTANPGVTSLGSWSNPVPQPSPKAP</sequence>
<proteinExistence type="inferred from homology"/>
<dbReference type="Pfam" id="PF04085">
    <property type="entry name" value="MreC"/>
    <property type="match status" value="1"/>
</dbReference>
<accession>A0A6J7FI30</accession>
<dbReference type="PIRSF" id="PIRSF038471">
    <property type="entry name" value="MreC"/>
    <property type="match status" value="1"/>
</dbReference>
<feature type="domain" description="Rod shape-determining protein MreC beta-barrel core" evidence="6">
    <location>
        <begin position="120"/>
        <end position="269"/>
    </location>
</feature>
<evidence type="ECO:0000259" key="6">
    <source>
        <dbReference type="Pfam" id="PF04085"/>
    </source>
</evidence>
<keyword evidence="3" id="KW-0133">Cell shape</keyword>
<dbReference type="GO" id="GO:0008360">
    <property type="term" value="P:regulation of cell shape"/>
    <property type="evidence" value="ECO:0007669"/>
    <property type="project" value="UniProtKB-KW"/>
</dbReference>
<dbReference type="Gene3D" id="2.40.10.340">
    <property type="entry name" value="Rod shape-determining protein MreC, domain 1"/>
    <property type="match status" value="1"/>
</dbReference>
<dbReference type="InterPro" id="IPR007221">
    <property type="entry name" value="MreC"/>
</dbReference>
<evidence type="ECO:0000256" key="5">
    <source>
        <dbReference type="SAM" id="MobiDB-lite"/>
    </source>
</evidence>
<evidence type="ECO:0000256" key="4">
    <source>
        <dbReference type="ARBA" id="ARBA00032089"/>
    </source>
</evidence>
<organism evidence="7">
    <name type="scientific">freshwater metagenome</name>
    <dbReference type="NCBI Taxonomy" id="449393"/>
    <lineage>
        <taxon>unclassified sequences</taxon>
        <taxon>metagenomes</taxon>
        <taxon>ecological metagenomes</taxon>
    </lineage>
</organism>